<dbReference type="AlphaFoldDB" id="A0A3M7TYT4"/>
<accession>A0A3M7TYT4</accession>
<protein>
    <submittedName>
        <fullName evidence="1">DUF3813 domain-containing protein</fullName>
    </submittedName>
</protein>
<dbReference type="Pfam" id="PF12758">
    <property type="entry name" value="DUF3813"/>
    <property type="match status" value="1"/>
</dbReference>
<gene>
    <name evidence="1" type="ORF">EBO34_09070</name>
</gene>
<proteinExistence type="predicted"/>
<keyword evidence="2" id="KW-1185">Reference proteome</keyword>
<comment type="caution">
    <text evidence="1">The sequence shown here is derived from an EMBL/GenBank/DDBJ whole genome shotgun (WGS) entry which is preliminary data.</text>
</comment>
<sequence length="78" mass="8769">MGNRYFQQAQQAIQDAHQAMNAAHTPESLEQAYTEIHRAKQALSQAFADSSQAERQQLGEMQDELYNAAEAFSPEDLI</sequence>
<dbReference type="InterPro" id="IPR024217">
    <property type="entry name" value="DUF3813"/>
</dbReference>
<organism evidence="1 2">
    <name type="scientific">Alteribacter keqinensis</name>
    <dbReference type="NCBI Taxonomy" id="2483800"/>
    <lineage>
        <taxon>Bacteria</taxon>
        <taxon>Bacillati</taxon>
        <taxon>Bacillota</taxon>
        <taxon>Bacilli</taxon>
        <taxon>Bacillales</taxon>
        <taxon>Bacillaceae</taxon>
        <taxon>Alteribacter</taxon>
    </lineage>
</organism>
<reference evidence="1 2" key="1">
    <citation type="submission" date="2018-10" db="EMBL/GenBank/DDBJ databases">
        <title>Bacillus Keqinensis sp. nov., a moderately halophilic bacterium isolated from a saline-alkaline lake.</title>
        <authorList>
            <person name="Wang H."/>
        </authorList>
    </citation>
    <scope>NUCLEOTIDE SEQUENCE [LARGE SCALE GENOMIC DNA]</scope>
    <source>
        <strain evidence="1 2">KQ-3</strain>
    </source>
</reference>
<dbReference type="EMBL" id="RHIB01000001">
    <property type="protein sequence ID" value="RNA70062.1"/>
    <property type="molecule type" value="Genomic_DNA"/>
</dbReference>
<dbReference type="RefSeq" id="WP_122897573.1">
    <property type="nucleotide sequence ID" value="NZ_RHIB01000001.1"/>
</dbReference>
<name>A0A3M7TYT4_9BACI</name>
<dbReference type="OrthoDB" id="2692217at2"/>
<evidence type="ECO:0000313" key="1">
    <source>
        <dbReference type="EMBL" id="RNA70062.1"/>
    </source>
</evidence>
<evidence type="ECO:0000313" key="2">
    <source>
        <dbReference type="Proteomes" id="UP000278746"/>
    </source>
</evidence>
<dbReference type="Proteomes" id="UP000278746">
    <property type="component" value="Unassembled WGS sequence"/>
</dbReference>